<name>A0A379WSM6_SALET</name>
<organism evidence="1 2">
    <name type="scientific">Salmonella enterica I</name>
    <dbReference type="NCBI Taxonomy" id="59201"/>
    <lineage>
        <taxon>Bacteria</taxon>
        <taxon>Pseudomonadati</taxon>
        <taxon>Pseudomonadota</taxon>
        <taxon>Gammaproteobacteria</taxon>
        <taxon>Enterobacterales</taxon>
        <taxon>Enterobacteriaceae</taxon>
        <taxon>Salmonella</taxon>
    </lineage>
</organism>
<dbReference type="Proteomes" id="UP000254712">
    <property type="component" value="Unassembled WGS sequence"/>
</dbReference>
<accession>A0A379WSM6</accession>
<evidence type="ECO:0000313" key="1">
    <source>
        <dbReference type="EMBL" id="SUH37107.1"/>
    </source>
</evidence>
<proteinExistence type="predicted"/>
<protein>
    <submittedName>
        <fullName evidence="1">Uncharacterized protein</fullName>
    </submittedName>
</protein>
<dbReference type="AlphaFoldDB" id="A0A379WSM6"/>
<dbReference type="EMBL" id="UGXT01000002">
    <property type="protein sequence ID" value="SUH37107.1"/>
    <property type="molecule type" value="Genomic_DNA"/>
</dbReference>
<reference evidence="1 2" key="1">
    <citation type="submission" date="2018-06" db="EMBL/GenBank/DDBJ databases">
        <authorList>
            <consortium name="Pathogen Informatics"/>
            <person name="Doyle S."/>
        </authorList>
    </citation>
    <scope>NUCLEOTIDE SEQUENCE [LARGE SCALE GENOMIC DNA]</scope>
    <source>
        <strain evidence="1 2">NCTC8261</strain>
    </source>
</reference>
<gene>
    <name evidence="1" type="ORF">NCTC8261_03389</name>
</gene>
<sequence length="73" mass="7642">MLPTLAVSVLPVPVCFEKLAVPIGKGFALLLEVAKPGPGIYSSGFSCVEPYGSLINRHCLTKGEGNALNGREN</sequence>
<evidence type="ECO:0000313" key="2">
    <source>
        <dbReference type="Proteomes" id="UP000254712"/>
    </source>
</evidence>